<dbReference type="Proteomes" id="UP000094565">
    <property type="component" value="Chromosome 4"/>
</dbReference>
<dbReference type="EMBL" id="CP014587">
    <property type="protein sequence ID" value="ANZ77346.1"/>
    <property type="molecule type" value="Genomic_DNA"/>
</dbReference>
<evidence type="ECO:0000313" key="2">
    <source>
        <dbReference type="Proteomes" id="UP000094565"/>
    </source>
</evidence>
<dbReference type="AlphaFoldDB" id="A0A1B2JH32"/>
<proteinExistence type="predicted"/>
<organism evidence="1 2">
    <name type="scientific">Komagataella pastoris</name>
    <name type="common">Yeast</name>
    <name type="synonym">Pichia pastoris</name>
    <dbReference type="NCBI Taxonomy" id="4922"/>
    <lineage>
        <taxon>Eukaryota</taxon>
        <taxon>Fungi</taxon>
        <taxon>Dikarya</taxon>
        <taxon>Ascomycota</taxon>
        <taxon>Saccharomycotina</taxon>
        <taxon>Pichiomycetes</taxon>
        <taxon>Pichiales</taxon>
        <taxon>Pichiaceae</taxon>
        <taxon>Komagataella</taxon>
    </lineage>
</organism>
<gene>
    <name evidence="1" type="ORF">ATY40_BA7504385</name>
</gene>
<evidence type="ECO:0000313" key="1">
    <source>
        <dbReference type="EMBL" id="ANZ77346.1"/>
    </source>
</evidence>
<reference evidence="1 2" key="1">
    <citation type="submission" date="2016-02" db="EMBL/GenBank/DDBJ databases">
        <title>Comparative genomic and transcriptomic foundation for Pichia pastoris.</title>
        <authorList>
            <person name="Love K.R."/>
            <person name="Shah K.A."/>
            <person name="Whittaker C.A."/>
            <person name="Wu J."/>
            <person name="Bartlett M.C."/>
            <person name="Ma D."/>
            <person name="Leeson R.L."/>
            <person name="Priest M."/>
            <person name="Young S.K."/>
            <person name="Love J.C."/>
        </authorList>
    </citation>
    <scope>NUCLEOTIDE SEQUENCE [LARGE SCALE GENOMIC DNA]</scope>
    <source>
        <strain evidence="1 2">ATCC 28485</strain>
    </source>
</reference>
<keyword evidence="2" id="KW-1185">Reference proteome</keyword>
<sequence length="100" mass="11572">MNLNLQILSLSHKSINWKFNLPQRTFSKLLPCHENEEIGRQKALLGETSHVPSLDDPLSQAEIETCIPYPSLHQNRHVKLEVLQDPNMSVEYFLDSLRHV</sequence>
<protein>
    <submittedName>
        <fullName evidence="1">BA75_04385T0</fullName>
    </submittedName>
</protein>
<accession>A0A1B2JH32</accession>
<dbReference type="OrthoDB" id="4089169at2759"/>
<name>A0A1B2JH32_PICPA</name>